<evidence type="ECO:0000313" key="3">
    <source>
        <dbReference type="Proteomes" id="UP000008694"/>
    </source>
</evidence>
<keyword evidence="1" id="KW-0472">Membrane</keyword>
<evidence type="ECO:0000256" key="1">
    <source>
        <dbReference type="SAM" id="Phobius"/>
    </source>
</evidence>
<accession>D7ME61</accession>
<reference evidence="3" key="1">
    <citation type="journal article" date="2011" name="Nat. Genet.">
        <title>The Arabidopsis lyrata genome sequence and the basis of rapid genome size change.</title>
        <authorList>
            <person name="Hu T.T."/>
            <person name="Pattyn P."/>
            <person name="Bakker E.G."/>
            <person name="Cao J."/>
            <person name="Cheng J.-F."/>
            <person name="Clark R.M."/>
            <person name="Fahlgren N."/>
            <person name="Fawcett J.A."/>
            <person name="Grimwood J."/>
            <person name="Gundlach H."/>
            <person name="Haberer G."/>
            <person name="Hollister J.D."/>
            <person name="Ossowski S."/>
            <person name="Ottilar R.P."/>
            <person name="Salamov A.A."/>
            <person name="Schneeberger K."/>
            <person name="Spannagl M."/>
            <person name="Wang X."/>
            <person name="Yang L."/>
            <person name="Nasrallah M.E."/>
            <person name="Bergelson J."/>
            <person name="Carrington J.C."/>
            <person name="Gaut B.S."/>
            <person name="Schmutz J."/>
            <person name="Mayer K.F.X."/>
            <person name="Van de Peer Y."/>
            <person name="Grigoriev I.V."/>
            <person name="Nordborg M."/>
            <person name="Weigel D."/>
            <person name="Guo Y.-L."/>
        </authorList>
    </citation>
    <scope>NUCLEOTIDE SEQUENCE [LARGE SCALE GENOMIC DNA]</scope>
    <source>
        <strain evidence="3">cv. MN47</strain>
    </source>
</reference>
<proteinExistence type="predicted"/>
<gene>
    <name evidence="2" type="ORF">ARALYDRAFT_657881</name>
</gene>
<keyword evidence="3" id="KW-1185">Reference proteome</keyword>
<evidence type="ECO:0000313" key="2">
    <source>
        <dbReference type="EMBL" id="EFH46090.1"/>
    </source>
</evidence>
<feature type="non-terminal residue" evidence="2">
    <location>
        <position position="1"/>
    </location>
</feature>
<dbReference type="STRING" id="81972.D7ME61"/>
<dbReference type="EMBL" id="GL348719">
    <property type="protein sequence ID" value="EFH46090.1"/>
    <property type="molecule type" value="Genomic_DNA"/>
</dbReference>
<dbReference type="Gramene" id="Al_scaffold_0007_1936">
    <property type="protein sequence ID" value="Al_scaffold_0007_1936"/>
    <property type="gene ID" value="Al_scaffold_0007_1936"/>
</dbReference>
<name>D7ME61_ARALL</name>
<sequence length="95" mass="10001">RSAGSLRLSTVGSIAVVVCLSILLISLTEVDGWGKCDYRKGLCNTSATSSTCDEPCKVLDSKYHGGECLNVGGGQGICWCCRDYDAKSGAEKDSM</sequence>
<feature type="transmembrane region" description="Helical" evidence="1">
    <location>
        <begin position="6"/>
        <end position="25"/>
    </location>
</feature>
<organism evidence="3">
    <name type="scientific">Arabidopsis lyrata subsp. lyrata</name>
    <name type="common">Lyre-leaved rock-cress</name>
    <dbReference type="NCBI Taxonomy" id="81972"/>
    <lineage>
        <taxon>Eukaryota</taxon>
        <taxon>Viridiplantae</taxon>
        <taxon>Streptophyta</taxon>
        <taxon>Embryophyta</taxon>
        <taxon>Tracheophyta</taxon>
        <taxon>Spermatophyta</taxon>
        <taxon>Magnoliopsida</taxon>
        <taxon>eudicotyledons</taxon>
        <taxon>Gunneridae</taxon>
        <taxon>Pentapetalae</taxon>
        <taxon>rosids</taxon>
        <taxon>malvids</taxon>
        <taxon>Brassicales</taxon>
        <taxon>Brassicaceae</taxon>
        <taxon>Camelineae</taxon>
        <taxon>Arabidopsis</taxon>
    </lineage>
</organism>
<protein>
    <submittedName>
        <fullName evidence="2">Predicted protein</fullName>
    </submittedName>
</protein>
<keyword evidence="1" id="KW-1133">Transmembrane helix</keyword>
<dbReference type="KEGG" id="aly:9303854"/>
<dbReference type="Proteomes" id="UP000008694">
    <property type="component" value="Unassembled WGS sequence"/>
</dbReference>
<keyword evidence="1" id="KW-0812">Transmembrane</keyword>
<dbReference type="HOGENOM" id="CLU_2416305_0_0_1"/>
<dbReference type="AlphaFoldDB" id="D7ME61"/>
<dbReference type="OrthoDB" id="1054297at2759"/>